<dbReference type="Pfam" id="PF07676">
    <property type="entry name" value="PD40"/>
    <property type="match status" value="4"/>
</dbReference>
<accession>A0A1M4XC67</accession>
<evidence type="ECO:0000259" key="3">
    <source>
        <dbReference type="Pfam" id="PF01979"/>
    </source>
</evidence>
<dbReference type="InterPro" id="IPR011042">
    <property type="entry name" value="6-blade_b-propeller_TolB-like"/>
</dbReference>
<reference evidence="4 5" key="1">
    <citation type="submission" date="2016-11" db="EMBL/GenBank/DDBJ databases">
        <authorList>
            <person name="Jaros S."/>
            <person name="Januszkiewicz K."/>
            <person name="Wedrychowicz H."/>
        </authorList>
    </citation>
    <scope>NUCLEOTIDE SEQUENCE [LARGE SCALE GENOMIC DNA]</scope>
    <source>
        <strain evidence="4 5">DSM 26897</strain>
    </source>
</reference>
<dbReference type="RefSeq" id="WP_073040940.1">
    <property type="nucleotide sequence ID" value="NZ_FQUO01000003.1"/>
</dbReference>
<dbReference type="AlphaFoldDB" id="A0A1M4XC67"/>
<dbReference type="Gene3D" id="3.20.20.140">
    <property type="entry name" value="Metal-dependent hydrolases"/>
    <property type="match status" value="2"/>
</dbReference>
<dbReference type="EMBL" id="FQUO01000003">
    <property type="protein sequence ID" value="SHE91041.1"/>
    <property type="molecule type" value="Genomic_DNA"/>
</dbReference>
<evidence type="ECO:0000313" key="5">
    <source>
        <dbReference type="Proteomes" id="UP000184368"/>
    </source>
</evidence>
<dbReference type="SUPFAM" id="SSF51556">
    <property type="entry name" value="Metallo-dependent hydrolases"/>
    <property type="match status" value="1"/>
</dbReference>
<dbReference type="GO" id="GO:0016810">
    <property type="term" value="F:hydrolase activity, acting on carbon-nitrogen (but not peptide) bonds"/>
    <property type="evidence" value="ECO:0007669"/>
    <property type="project" value="InterPro"/>
</dbReference>
<dbReference type="PROSITE" id="PS51257">
    <property type="entry name" value="PROKAR_LIPOPROTEIN"/>
    <property type="match status" value="1"/>
</dbReference>
<protein>
    <submittedName>
        <fullName evidence="4">Imidazolonepropionase</fullName>
    </submittedName>
</protein>
<dbReference type="STRING" id="1302690.BUE76_05810"/>
<dbReference type="InterPro" id="IPR011059">
    <property type="entry name" value="Metal-dep_hydrolase_composite"/>
</dbReference>
<sequence length="1090" mass="120304">MKQALRHLLAATLAAACLPALAQEKKWDVANPEGTTYKNVSFTTTEGTWMNLDVSPDGKTIVFDLLGDIYTMPATGGKATVLRSGIPMEVQPRFSPDGKQILFTSDAGGGDNIWVMDRDGRNPRQITKETFRLLNNAAWMPDGKYIVARKHFTSGRSLGAGEIWMYHVSGGGGLQLTTRKNDQQDVNEPTVSPDGRYVYFSEDMYPGGFFQYNKDPNNEIFVIKRLDRETGKIIEVTGGNGGACRPQLSNDGKTLAFIRRVRTKSVLYLRNLQTGEEWPVWDGLSKDQQEAWTIFGSFAGFDFTPDDQHIIIWSNGKINRVDTRKPNTVADIPFTADVNIKIADAVRFQQNINPAQFNAQVIRGARTSPDGKTLVFNAVGYLWKKALPDGKPERITGGTDFEFEPAFSADGKSIVYTTWNDADAGAIYTVGLANGAKPRKLTTAKGIYRQPQLSPDGKLLVFRMEGGSDVLGPAYTSEPGIYTMPLAGGTPQLVTERGDAAVFNKKGDRIYYILGGGMNRTFASAKLDGSDEKIHLKSTYGSQFMVSPDESWVAFIDLHNVYIATFPITGKTVDLGASTADFPVKKVSRDAGINLHWSGDGNRLHYTLGDQYYSIALEDRFSFVAGKPDSAFVVPEKGVAIGLQVSADKPKGITAFTHARIITMSGNEVLEDATLVVEDNTIKAIGKTGAVSIPAGAVVIDATGKTIMPGMIDAHAHGNHFRTGITPQKHWPYYTNLAYGVTTMHDPSANSEMVFAQSELVKAGKMVGPRVFSTGTILYGADGDFKAPINSLEDARSALRRSQSWGAFSVKSYNQPRRDQRQQIIKAARELGMEVVPEGGSFYFHNLSQIMDGHTTIEHNLPIATMYNDVLQLWKAAGTAYTPTLIVGYGAVSGEYYWYQHTNVWENEKLLRFTPRSIIDTRSRHRTMLPEEEYEQGFMQVSRTIKKLNDNGVTVNMGAHGQIQGIGAHWETWMLQQGGMTNLEALKTATINPAKSLGFDKWIGSLEVGKLADLVVMDQNPLENIRNTESIRYTMVNGRLYDAATMNEEGVRKAERPKFYWELGKNAGAFNWHDNVVSEEETQHCGCGRH</sequence>
<dbReference type="SUPFAM" id="SSF51338">
    <property type="entry name" value="Composite domain of metallo-dependent hydrolases"/>
    <property type="match status" value="1"/>
</dbReference>
<proteinExistence type="inferred from homology"/>
<comment type="similarity">
    <text evidence="1">Belongs to the TolB family.</text>
</comment>
<dbReference type="Pfam" id="PF01979">
    <property type="entry name" value="Amidohydro_1"/>
    <property type="match status" value="1"/>
</dbReference>
<feature type="domain" description="Amidohydrolase-related" evidence="3">
    <location>
        <begin position="706"/>
        <end position="1040"/>
    </location>
</feature>
<dbReference type="InterPro" id="IPR032466">
    <property type="entry name" value="Metal_Hydrolase"/>
</dbReference>
<dbReference type="PANTHER" id="PTHR36842">
    <property type="entry name" value="PROTEIN TOLB HOMOLOG"/>
    <property type="match status" value="1"/>
</dbReference>
<name>A0A1M4XC67_9BACT</name>
<keyword evidence="2" id="KW-0732">Signal</keyword>
<dbReference type="InterPro" id="IPR006680">
    <property type="entry name" value="Amidohydro-rel"/>
</dbReference>
<evidence type="ECO:0000256" key="2">
    <source>
        <dbReference type="SAM" id="SignalP"/>
    </source>
</evidence>
<organism evidence="4 5">
    <name type="scientific">Cnuella takakiae</name>
    <dbReference type="NCBI Taxonomy" id="1302690"/>
    <lineage>
        <taxon>Bacteria</taxon>
        <taxon>Pseudomonadati</taxon>
        <taxon>Bacteroidota</taxon>
        <taxon>Chitinophagia</taxon>
        <taxon>Chitinophagales</taxon>
        <taxon>Chitinophagaceae</taxon>
        <taxon>Cnuella</taxon>
    </lineage>
</organism>
<dbReference type="Gene3D" id="2.120.10.30">
    <property type="entry name" value="TolB, C-terminal domain"/>
    <property type="match status" value="3"/>
</dbReference>
<dbReference type="Gene3D" id="2.30.40.10">
    <property type="entry name" value="Urease, subunit C, domain 1"/>
    <property type="match status" value="2"/>
</dbReference>
<dbReference type="InterPro" id="IPR011659">
    <property type="entry name" value="WD40"/>
</dbReference>
<dbReference type="PANTHER" id="PTHR36842:SF1">
    <property type="entry name" value="PROTEIN TOLB"/>
    <property type="match status" value="1"/>
</dbReference>
<dbReference type="Proteomes" id="UP000184368">
    <property type="component" value="Unassembled WGS sequence"/>
</dbReference>
<gene>
    <name evidence="4" type="ORF">SAMN05444008_103319</name>
</gene>
<evidence type="ECO:0000313" key="4">
    <source>
        <dbReference type="EMBL" id="SHE91041.1"/>
    </source>
</evidence>
<dbReference type="OrthoDB" id="9815657at2"/>
<evidence type="ECO:0000256" key="1">
    <source>
        <dbReference type="ARBA" id="ARBA00009820"/>
    </source>
</evidence>
<keyword evidence="5" id="KW-1185">Reference proteome</keyword>
<feature type="chain" id="PRO_5009908263" evidence="2">
    <location>
        <begin position="23"/>
        <end position="1090"/>
    </location>
</feature>
<feature type="signal peptide" evidence="2">
    <location>
        <begin position="1"/>
        <end position="22"/>
    </location>
</feature>
<dbReference type="SUPFAM" id="SSF82171">
    <property type="entry name" value="DPP6 N-terminal domain-like"/>
    <property type="match status" value="2"/>
</dbReference>